<sequence length="204" mass="22242">MFKEAVRQIRAAFVLLVLLTVLTGLIYPLVVTGVAQFVFPWQANGSIISQDGKPVGSLLIGQSFTSPGYFWGRPSATPLFPYNGEASSGSNSGPSNPSFLLTVKERVAELKKLDSESNNLVPVDLVTASGSGLDPEISPLAARYQIPRIANARHIPEQVLEDLVQKHIEHRTFYLLGEQRVNVLKLNLALDNLRMSDGQSTPES</sequence>
<keyword evidence="1 11" id="KW-0813">Transport</keyword>
<keyword evidence="2 11" id="KW-1003">Cell membrane</keyword>
<comment type="function">
    <text evidence="11">Part of the high-affinity ATP-driven potassium transport (or Kdp) system, which catalyzes the hydrolysis of ATP coupled with the electrogenic transport of potassium into the cytoplasm. This subunit acts as a catalytic chaperone that increases the ATP-binding affinity of the ATP-hydrolyzing subunit KdpB by the formation of a transient KdpB/KdpC/ATP ternary complex.</text>
</comment>
<dbReference type="AlphaFoldDB" id="A0A378JYB4"/>
<dbReference type="EMBL" id="LNYN01000011">
    <property type="protein sequence ID" value="KTD38332.1"/>
    <property type="molecule type" value="Genomic_DNA"/>
</dbReference>
<evidence type="ECO:0000313" key="15">
    <source>
        <dbReference type="Proteomes" id="UP000254040"/>
    </source>
</evidence>
<evidence type="ECO:0000256" key="7">
    <source>
        <dbReference type="ARBA" id="ARBA00022958"/>
    </source>
</evidence>
<keyword evidence="3 11" id="KW-0633">Potassium transport</keyword>
<comment type="subcellular location">
    <subcellularLocation>
        <location evidence="11">Cell membrane</location>
        <topology evidence="11">Single-pass membrane protein</topology>
    </subcellularLocation>
</comment>
<dbReference type="GO" id="GO:0005886">
    <property type="term" value="C:plasma membrane"/>
    <property type="evidence" value="ECO:0007669"/>
    <property type="project" value="UniProtKB-SubCell"/>
</dbReference>
<keyword evidence="8 11" id="KW-1133">Transmembrane helix</keyword>
<keyword evidence="10 11" id="KW-0472">Membrane</keyword>
<dbReference type="HAMAP" id="MF_00276">
    <property type="entry name" value="KdpC"/>
    <property type="match status" value="1"/>
</dbReference>
<dbReference type="EMBL" id="UGOG01000001">
    <property type="protein sequence ID" value="STX63685.1"/>
    <property type="molecule type" value="Genomic_DNA"/>
</dbReference>
<dbReference type="Proteomes" id="UP000254040">
    <property type="component" value="Unassembled WGS sequence"/>
</dbReference>
<evidence type="ECO:0000256" key="10">
    <source>
        <dbReference type="ARBA" id="ARBA00023136"/>
    </source>
</evidence>
<evidence type="ECO:0000256" key="8">
    <source>
        <dbReference type="ARBA" id="ARBA00022989"/>
    </source>
</evidence>
<name>A0A378JYB4_9GAMM</name>
<dbReference type="Proteomes" id="UP000054985">
    <property type="component" value="Unassembled WGS sequence"/>
</dbReference>
<keyword evidence="9 11" id="KW-0406">Ion transport</keyword>
<dbReference type="GO" id="GO:0016787">
    <property type="term" value="F:hydrolase activity"/>
    <property type="evidence" value="ECO:0007669"/>
    <property type="project" value="UniProtKB-KW"/>
</dbReference>
<protein>
    <recommendedName>
        <fullName evidence="11">Potassium-transporting ATPase KdpC subunit</fullName>
    </recommendedName>
    <alternativeName>
        <fullName evidence="11">ATP phosphohydrolase [potassium-transporting] C chain</fullName>
    </alternativeName>
    <alternativeName>
        <fullName evidence="11">Potassium-binding and translocating subunit C</fullName>
    </alternativeName>
    <alternativeName>
        <fullName evidence="11">Potassium-translocating ATPase C chain</fullName>
    </alternativeName>
</protein>
<evidence type="ECO:0000313" key="13">
    <source>
        <dbReference type="EMBL" id="STX63685.1"/>
    </source>
</evidence>
<evidence type="ECO:0000256" key="1">
    <source>
        <dbReference type="ARBA" id="ARBA00022448"/>
    </source>
</evidence>
<accession>A0A378JYB4</accession>
<dbReference type="Pfam" id="PF02669">
    <property type="entry name" value="KdpC"/>
    <property type="match status" value="1"/>
</dbReference>
<keyword evidence="5 11" id="KW-0547">Nucleotide-binding</keyword>
<comment type="similarity">
    <text evidence="11">Belongs to the KdpC family.</text>
</comment>
<dbReference type="OrthoDB" id="9788285at2"/>
<reference evidence="12 14" key="1">
    <citation type="submission" date="2015-11" db="EMBL/GenBank/DDBJ databases">
        <title>Genomic analysis of 38 Legionella species identifies large and diverse effector repertoires.</title>
        <authorList>
            <person name="Burstein D."/>
            <person name="Amaro F."/>
            <person name="Zusman T."/>
            <person name="Lifshitz Z."/>
            <person name="Cohen O."/>
            <person name="Gilbert J.A."/>
            <person name="Pupko T."/>
            <person name="Shuman H.A."/>
            <person name="Segal G."/>
        </authorList>
    </citation>
    <scope>NUCLEOTIDE SEQUENCE [LARGE SCALE GENOMIC DNA]</scope>
    <source>
        <strain evidence="12 14">ATCC 43877</strain>
    </source>
</reference>
<dbReference type="STRING" id="39962.Lmor_0337"/>
<dbReference type="NCBIfam" id="NF001454">
    <property type="entry name" value="PRK00315.1"/>
    <property type="match status" value="1"/>
</dbReference>
<organism evidence="13 15">
    <name type="scientific">Legionella moravica</name>
    <dbReference type="NCBI Taxonomy" id="39962"/>
    <lineage>
        <taxon>Bacteria</taxon>
        <taxon>Pseudomonadati</taxon>
        <taxon>Pseudomonadota</taxon>
        <taxon>Gammaproteobacteria</taxon>
        <taxon>Legionellales</taxon>
        <taxon>Legionellaceae</taxon>
        <taxon>Legionella</taxon>
    </lineage>
</organism>
<keyword evidence="7 11" id="KW-0630">Potassium</keyword>
<feature type="transmembrane region" description="Helical" evidence="11">
    <location>
        <begin position="12"/>
        <end position="39"/>
    </location>
</feature>
<reference evidence="13 15" key="2">
    <citation type="submission" date="2018-06" db="EMBL/GenBank/DDBJ databases">
        <authorList>
            <consortium name="Pathogen Informatics"/>
            <person name="Doyle S."/>
        </authorList>
    </citation>
    <scope>NUCLEOTIDE SEQUENCE [LARGE SCALE GENOMIC DNA]</scope>
    <source>
        <strain evidence="13 15">NCTC12239</strain>
    </source>
</reference>
<dbReference type="PANTHER" id="PTHR30042:SF2">
    <property type="entry name" value="POTASSIUM-TRANSPORTING ATPASE KDPC SUBUNIT"/>
    <property type="match status" value="1"/>
</dbReference>
<comment type="subunit">
    <text evidence="11">The system is composed of three essential subunits: KdpA, KdpB and KdpC.</text>
</comment>
<dbReference type="InterPro" id="IPR003820">
    <property type="entry name" value="KdpC"/>
</dbReference>
<keyword evidence="4 11" id="KW-0812">Transmembrane</keyword>
<proteinExistence type="inferred from homology"/>
<dbReference type="PANTHER" id="PTHR30042">
    <property type="entry name" value="POTASSIUM-TRANSPORTING ATPASE C CHAIN"/>
    <property type="match status" value="1"/>
</dbReference>
<dbReference type="NCBIfam" id="TIGR00681">
    <property type="entry name" value="kdpC"/>
    <property type="match status" value="1"/>
</dbReference>
<evidence type="ECO:0000256" key="5">
    <source>
        <dbReference type="ARBA" id="ARBA00022741"/>
    </source>
</evidence>
<dbReference type="RefSeq" id="WP_028384180.1">
    <property type="nucleotide sequence ID" value="NZ_CAAAJG010000035.1"/>
</dbReference>
<gene>
    <name evidence="11 13" type="primary">kdpC</name>
    <name evidence="12" type="ORF">Lmor_0337</name>
    <name evidence="13" type="ORF">NCTC12239_02633</name>
</gene>
<evidence type="ECO:0000256" key="11">
    <source>
        <dbReference type="HAMAP-Rule" id="MF_00276"/>
    </source>
</evidence>
<evidence type="ECO:0000256" key="4">
    <source>
        <dbReference type="ARBA" id="ARBA00022692"/>
    </source>
</evidence>
<evidence type="ECO:0000256" key="9">
    <source>
        <dbReference type="ARBA" id="ARBA00023065"/>
    </source>
</evidence>
<evidence type="ECO:0000256" key="3">
    <source>
        <dbReference type="ARBA" id="ARBA00022538"/>
    </source>
</evidence>
<evidence type="ECO:0000256" key="2">
    <source>
        <dbReference type="ARBA" id="ARBA00022475"/>
    </source>
</evidence>
<keyword evidence="6 11" id="KW-0067">ATP-binding</keyword>
<keyword evidence="14" id="KW-1185">Reference proteome</keyword>
<evidence type="ECO:0000313" key="14">
    <source>
        <dbReference type="Proteomes" id="UP000054985"/>
    </source>
</evidence>
<dbReference type="PIRSF" id="PIRSF001296">
    <property type="entry name" value="K_ATPase_KdpC"/>
    <property type="match status" value="1"/>
</dbReference>
<dbReference type="GO" id="GO:0008556">
    <property type="term" value="F:P-type potassium transmembrane transporter activity"/>
    <property type="evidence" value="ECO:0007669"/>
    <property type="project" value="InterPro"/>
</dbReference>
<keyword evidence="13" id="KW-0378">Hydrolase</keyword>
<dbReference type="GO" id="GO:0005524">
    <property type="term" value="F:ATP binding"/>
    <property type="evidence" value="ECO:0007669"/>
    <property type="project" value="UniProtKB-UniRule"/>
</dbReference>
<evidence type="ECO:0000313" key="12">
    <source>
        <dbReference type="EMBL" id="KTD38332.1"/>
    </source>
</evidence>
<evidence type="ECO:0000256" key="6">
    <source>
        <dbReference type="ARBA" id="ARBA00022840"/>
    </source>
</evidence>